<dbReference type="SUPFAM" id="SSF54593">
    <property type="entry name" value="Glyoxalase/Bleomycin resistance protein/Dihydroxybiphenyl dioxygenase"/>
    <property type="match status" value="2"/>
</dbReference>
<dbReference type="OrthoDB" id="3296095at2"/>
<accession>A0A3M9M6V9</accession>
<gene>
    <name evidence="1" type="ORF">EFY87_15095</name>
</gene>
<dbReference type="Gene3D" id="3.10.180.10">
    <property type="entry name" value="2,3-Dihydroxybiphenyl 1,2-Dioxygenase, domain 1"/>
    <property type="match status" value="2"/>
</dbReference>
<proteinExistence type="predicted"/>
<dbReference type="AlphaFoldDB" id="A0A3M9M6V9"/>
<evidence type="ECO:0000313" key="2">
    <source>
        <dbReference type="Proteomes" id="UP000271678"/>
    </source>
</evidence>
<sequence>MTLFVQPIRFTDNVDTMAKFLAALGLSVSLTSDKGGWTVLAGATGTVALHSAADATSEAKPGSTSLSFEETALDELARRLVATGFGDAGHPGESMVYDEAYGRAISITLGGEELVVNGQSDDLYGYTSTGVEPGVGDLRVSPIRFVDDQGPDRRLLEALGFRVVGKASEHFTGLALPGVGGSVGLHPTSDEARVIPGPFAVQLSFETATPLAEVIERVTAVGTAATLHESPWGDHVSITDPDGQPVLVHAAPA</sequence>
<dbReference type="Proteomes" id="UP000271678">
    <property type="component" value="Unassembled WGS sequence"/>
</dbReference>
<keyword evidence="2" id="KW-1185">Reference proteome</keyword>
<dbReference type="InterPro" id="IPR029068">
    <property type="entry name" value="Glyas_Bleomycin-R_OHBP_Dase"/>
</dbReference>
<dbReference type="EMBL" id="RJJQ01000017">
    <property type="protein sequence ID" value="RNI20278.1"/>
    <property type="molecule type" value="Genomic_DNA"/>
</dbReference>
<dbReference type="RefSeq" id="WP_123272314.1">
    <property type="nucleotide sequence ID" value="NZ_RJJQ01000017.1"/>
</dbReference>
<name>A0A3M9M6V9_9MICO</name>
<reference evidence="1 2" key="1">
    <citation type="submission" date="2018-11" db="EMBL/GenBank/DDBJ databases">
        <title>Draft genome of Simplicispira Flexivirga sp. BO-16.</title>
        <authorList>
            <person name="Im W.T."/>
        </authorList>
    </citation>
    <scope>NUCLEOTIDE SEQUENCE [LARGE SCALE GENOMIC DNA]</scope>
    <source>
        <strain evidence="1 2">BO-16</strain>
    </source>
</reference>
<evidence type="ECO:0008006" key="3">
    <source>
        <dbReference type="Google" id="ProtNLM"/>
    </source>
</evidence>
<protein>
    <recommendedName>
        <fullName evidence="3">VOC family protein</fullName>
    </recommendedName>
</protein>
<evidence type="ECO:0000313" key="1">
    <source>
        <dbReference type="EMBL" id="RNI20278.1"/>
    </source>
</evidence>
<comment type="caution">
    <text evidence="1">The sequence shown here is derived from an EMBL/GenBank/DDBJ whole genome shotgun (WGS) entry which is preliminary data.</text>
</comment>
<organism evidence="1 2">
    <name type="scientific">Flexivirga caeni</name>
    <dbReference type="NCBI Taxonomy" id="2294115"/>
    <lineage>
        <taxon>Bacteria</taxon>
        <taxon>Bacillati</taxon>
        <taxon>Actinomycetota</taxon>
        <taxon>Actinomycetes</taxon>
        <taxon>Micrococcales</taxon>
        <taxon>Dermacoccaceae</taxon>
        <taxon>Flexivirga</taxon>
    </lineage>
</organism>